<dbReference type="SUPFAM" id="SSF52821">
    <property type="entry name" value="Rhodanese/Cell cycle control phosphatase"/>
    <property type="match status" value="1"/>
</dbReference>
<gene>
    <name evidence="2" type="ORF">ABR63_01355</name>
</gene>
<sequence>MTTLKELINEAHVLVPTITCKELSENVAEFFIIDVREGSEIRESGMIEGATNIPRGLLEFKVQPDPEGLAAETPILVYCGGGSRASLAGKTLKELGFSHVKNLEGGFRSWQEFSS</sequence>
<dbReference type="SMART" id="SM00450">
    <property type="entry name" value="RHOD"/>
    <property type="match status" value="1"/>
</dbReference>
<dbReference type="PANTHER" id="PTHR43031:SF1">
    <property type="entry name" value="PYRIDINE NUCLEOTIDE-DISULPHIDE OXIDOREDUCTASE"/>
    <property type="match status" value="1"/>
</dbReference>
<dbReference type="EMBL" id="LIAV01000089">
    <property type="protein sequence ID" value="KRO40588.1"/>
    <property type="molecule type" value="Genomic_DNA"/>
</dbReference>
<name>A0A0R2PRY3_9GAMM</name>
<accession>A0A0R2PRY3</accession>
<dbReference type="PROSITE" id="PS50206">
    <property type="entry name" value="RHODANESE_3"/>
    <property type="match status" value="1"/>
</dbReference>
<dbReference type="AlphaFoldDB" id="A0A0R2PRY3"/>
<comment type="caution">
    <text evidence="2">The sequence shown here is derived from an EMBL/GenBank/DDBJ whole genome shotgun (WGS) entry which is preliminary data.</text>
</comment>
<protein>
    <recommendedName>
        <fullName evidence="1">Rhodanese domain-containing protein</fullName>
    </recommendedName>
</protein>
<evidence type="ECO:0000313" key="3">
    <source>
        <dbReference type="Proteomes" id="UP000050874"/>
    </source>
</evidence>
<dbReference type="InterPro" id="IPR036873">
    <property type="entry name" value="Rhodanese-like_dom_sf"/>
</dbReference>
<dbReference type="InterPro" id="IPR001763">
    <property type="entry name" value="Rhodanese-like_dom"/>
</dbReference>
<dbReference type="Pfam" id="PF00581">
    <property type="entry name" value="Rhodanese"/>
    <property type="match status" value="1"/>
</dbReference>
<evidence type="ECO:0000313" key="2">
    <source>
        <dbReference type="EMBL" id="KRO40588.1"/>
    </source>
</evidence>
<dbReference type="InterPro" id="IPR050229">
    <property type="entry name" value="GlpE_sulfurtransferase"/>
</dbReference>
<dbReference type="Gene3D" id="3.40.250.10">
    <property type="entry name" value="Rhodanese-like domain"/>
    <property type="match status" value="1"/>
</dbReference>
<reference evidence="3" key="1">
    <citation type="submission" date="2015-10" db="EMBL/GenBank/DDBJ databases">
        <title>Metagenome-Assembled Genomes uncover a global brackish microbiome.</title>
        <authorList>
            <person name="Hugerth L.W."/>
            <person name="Larsson J."/>
            <person name="Alneberg J."/>
            <person name="Lindh M.V."/>
            <person name="Legrand C."/>
            <person name="Pinhassi J."/>
            <person name="Andersson A."/>
        </authorList>
    </citation>
    <scope>NUCLEOTIDE SEQUENCE [LARGE SCALE GENOMIC DNA]</scope>
</reference>
<dbReference type="Proteomes" id="UP000050874">
    <property type="component" value="Unassembled WGS sequence"/>
</dbReference>
<dbReference type="PANTHER" id="PTHR43031">
    <property type="entry name" value="FAD-DEPENDENT OXIDOREDUCTASE"/>
    <property type="match status" value="1"/>
</dbReference>
<evidence type="ECO:0000259" key="1">
    <source>
        <dbReference type="PROSITE" id="PS50206"/>
    </source>
</evidence>
<proteinExistence type="predicted"/>
<feature type="domain" description="Rhodanese" evidence="1">
    <location>
        <begin position="26"/>
        <end position="112"/>
    </location>
</feature>
<organism evidence="2 3">
    <name type="scientific">SAR86 cluster bacterium BACL1 MAG-120920-bin57</name>
    <dbReference type="NCBI Taxonomy" id="1655571"/>
    <lineage>
        <taxon>Bacteria</taxon>
        <taxon>Pseudomonadati</taxon>
        <taxon>Pseudomonadota</taxon>
        <taxon>Gammaproteobacteria</taxon>
        <taxon>SAR86 cluster</taxon>
    </lineage>
</organism>